<proteinExistence type="predicted"/>
<evidence type="ECO:0000313" key="2">
    <source>
        <dbReference type="Proteomes" id="UP000260351"/>
    </source>
</evidence>
<dbReference type="OrthoDB" id="5801455at2"/>
<dbReference type="PROSITE" id="PS51257">
    <property type="entry name" value="PROKAR_LIPOPROTEIN"/>
    <property type="match status" value="1"/>
</dbReference>
<dbReference type="AlphaFoldDB" id="A0A3E1KBT6"/>
<dbReference type="Proteomes" id="UP000260351">
    <property type="component" value="Unassembled WGS sequence"/>
</dbReference>
<evidence type="ECO:0000313" key="1">
    <source>
        <dbReference type="EMBL" id="RFF32188.1"/>
    </source>
</evidence>
<dbReference type="EMBL" id="QUZK01000012">
    <property type="protein sequence ID" value="RFF32188.1"/>
    <property type="molecule type" value="Genomic_DNA"/>
</dbReference>
<dbReference type="Gene3D" id="3.10.450.50">
    <property type="match status" value="1"/>
</dbReference>
<organism evidence="1 2">
    <name type="scientific">Wenzhouxiangella sediminis</name>
    <dbReference type="NCBI Taxonomy" id="1792836"/>
    <lineage>
        <taxon>Bacteria</taxon>
        <taxon>Pseudomonadati</taxon>
        <taxon>Pseudomonadota</taxon>
        <taxon>Gammaproteobacteria</taxon>
        <taxon>Chromatiales</taxon>
        <taxon>Wenzhouxiangellaceae</taxon>
        <taxon>Wenzhouxiangella</taxon>
    </lineage>
</organism>
<sequence length="149" mass="16325">MSRLRNAGLALLCGVMLAACGERPPAEEQIRNRIEGMQADLSEGNARAFMAPIAEDFTAATRSLDRRAAGFLLRREMLAHDQIKARLVDIEVALQGEERATATMHAVVTGGTGLIPDTGGWYRLETGWRLDDGEWMLISARWETVAGRG</sequence>
<dbReference type="SUPFAM" id="SSF54427">
    <property type="entry name" value="NTF2-like"/>
    <property type="match status" value="1"/>
</dbReference>
<gene>
    <name evidence="1" type="ORF">DZC52_01600</name>
</gene>
<accession>A0A3E1KBT6</accession>
<comment type="caution">
    <text evidence="1">The sequence shown here is derived from an EMBL/GenBank/DDBJ whole genome shotgun (WGS) entry which is preliminary data.</text>
</comment>
<evidence type="ECO:0008006" key="3">
    <source>
        <dbReference type="Google" id="ProtNLM"/>
    </source>
</evidence>
<name>A0A3E1KBT6_9GAMM</name>
<protein>
    <recommendedName>
        <fullName evidence="3">Nuclear transport factor 2 family protein</fullName>
    </recommendedName>
</protein>
<reference evidence="1 2" key="1">
    <citation type="submission" date="2018-08" db="EMBL/GenBank/DDBJ databases">
        <title>Wenzhouxiangella salilacus sp. nov., a novel bacterium isolated from a saline lake in Xinjiang Province, China.</title>
        <authorList>
            <person name="Han S."/>
        </authorList>
    </citation>
    <scope>NUCLEOTIDE SEQUENCE [LARGE SCALE GENOMIC DNA]</scope>
    <source>
        <strain evidence="1 2">XDB06</strain>
    </source>
</reference>
<dbReference type="RefSeq" id="WP_116649371.1">
    <property type="nucleotide sequence ID" value="NZ_QUZK01000012.1"/>
</dbReference>
<dbReference type="InterPro" id="IPR032710">
    <property type="entry name" value="NTF2-like_dom_sf"/>
</dbReference>
<keyword evidence="2" id="KW-1185">Reference proteome</keyword>